<dbReference type="InterPro" id="IPR015424">
    <property type="entry name" value="PyrdxlP-dep_Trfase"/>
</dbReference>
<dbReference type="NCBIfam" id="NF000818">
    <property type="entry name" value="PRK00062.1"/>
    <property type="match status" value="1"/>
</dbReference>
<dbReference type="Proteomes" id="UP000633619">
    <property type="component" value="Unassembled WGS sequence"/>
</dbReference>
<dbReference type="PROSITE" id="PS00600">
    <property type="entry name" value="AA_TRANSFER_CLASS_3"/>
    <property type="match status" value="1"/>
</dbReference>
<dbReference type="InterPro" id="IPR005814">
    <property type="entry name" value="Aminotrans_3"/>
</dbReference>
<comment type="caution">
    <text evidence="4">The sequence shown here is derived from an EMBL/GenBank/DDBJ whole genome shotgun (WGS) entry which is preliminary data.</text>
</comment>
<proteinExistence type="inferred from homology"/>
<dbReference type="InterPro" id="IPR015421">
    <property type="entry name" value="PyrdxlP-dep_Trfase_major"/>
</dbReference>
<gene>
    <name evidence="4" type="ORF">I8U20_07315</name>
</gene>
<dbReference type="Gene3D" id="3.90.1150.10">
    <property type="entry name" value="Aspartate Aminotransferase, domain 1"/>
    <property type="match status" value="1"/>
</dbReference>
<organism evidence="4 5">
    <name type="scientific">Thermoactinomyces intermedius</name>
    <dbReference type="NCBI Taxonomy" id="2024"/>
    <lineage>
        <taxon>Bacteria</taxon>
        <taxon>Bacillati</taxon>
        <taxon>Bacillota</taxon>
        <taxon>Bacilli</taxon>
        <taxon>Bacillales</taxon>
        <taxon>Thermoactinomycetaceae</taxon>
        <taxon>Thermoactinomyces</taxon>
    </lineage>
</organism>
<dbReference type="SUPFAM" id="SSF53383">
    <property type="entry name" value="PLP-dependent transferases"/>
    <property type="match status" value="1"/>
</dbReference>
<dbReference type="PANTHER" id="PTHR43713:SF3">
    <property type="entry name" value="GLUTAMATE-1-SEMIALDEHYDE 2,1-AMINOMUTASE 1, CHLOROPLASTIC-RELATED"/>
    <property type="match status" value="1"/>
</dbReference>
<comment type="similarity">
    <text evidence="3">Belongs to the class-III pyridoxal-phosphate-dependent aminotransferase family.</text>
</comment>
<dbReference type="CDD" id="cd00610">
    <property type="entry name" value="OAT_like"/>
    <property type="match status" value="1"/>
</dbReference>
<sequence>MFTSSFVKQTSGSARAYQEACEWLPGGVTANIKYFSPYPIMMEKADGAYVWDIDKNRYIDYNLCYGALVLGHGHPAVNRAIQTVLNQWGTTSFGTPHALEQKMAKHLADLYPGIEKVRYTHSGMEATLLAIRLATAWTGKKKIVKFDGHYHGSFDQVLINVHPSNSVSDAMPVTTSDSYGLSEDIVANTLVLPFNDLDRTAEFLRKHHAEIGAVILEPVQAGYIPPDPEFLKGLREVTREWNMVLIFDEIKTGFRVSLAGAQGYYGVSPDLTTLGKVLGGGFPVGVVGGRKDILDLCSPTRGTDILSMESGNAGEKPLFHSGTHNGHPLTLAAGWATLQLLENQNVYSALEENTLRLRSGMEEILNRHGLNGKTVGVGSIFNLVFTDRPVRQVYDVLNSNRDLRKKLDGFLLEQGIYVKPLNRFSTSVAHTPEIMDETLEQFEKGVLKLIKQEMMV</sequence>
<dbReference type="GO" id="GO:0030170">
    <property type="term" value="F:pyridoxal phosphate binding"/>
    <property type="evidence" value="ECO:0007669"/>
    <property type="project" value="InterPro"/>
</dbReference>
<evidence type="ECO:0000256" key="2">
    <source>
        <dbReference type="ARBA" id="ARBA00022898"/>
    </source>
</evidence>
<dbReference type="AlphaFoldDB" id="A0A8I1DEN8"/>
<keyword evidence="2 3" id="KW-0663">Pyridoxal phosphate</keyword>
<protein>
    <submittedName>
        <fullName evidence="4">Glutamate-1-semialdehyde 2,1-aminomutase</fullName>
        <ecNumber evidence="4">5.4.3.8</ecNumber>
    </submittedName>
</protein>
<dbReference type="Gene3D" id="3.40.640.10">
    <property type="entry name" value="Type I PLP-dependent aspartate aminotransferase-like (Major domain)"/>
    <property type="match status" value="1"/>
</dbReference>
<evidence type="ECO:0000256" key="1">
    <source>
        <dbReference type="ARBA" id="ARBA00001933"/>
    </source>
</evidence>
<dbReference type="GO" id="GO:0042286">
    <property type="term" value="F:glutamate-1-semialdehyde 2,1-aminomutase activity"/>
    <property type="evidence" value="ECO:0007669"/>
    <property type="project" value="UniProtKB-EC"/>
</dbReference>
<dbReference type="RefSeq" id="WP_181731449.1">
    <property type="nucleotide sequence ID" value="NZ_JACEIR010000002.1"/>
</dbReference>
<keyword evidence="5" id="KW-1185">Reference proteome</keyword>
<dbReference type="EC" id="5.4.3.8" evidence="4"/>
<dbReference type="InterPro" id="IPR015422">
    <property type="entry name" value="PyrdxlP-dep_Trfase_small"/>
</dbReference>
<dbReference type="EMBL" id="JAECVW010000003">
    <property type="protein sequence ID" value="MBH8595137.1"/>
    <property type="molecule type" value="Genomic_DNA"/>
</dbReference>
<evidence type="ECO:0000313" key="4">
    <source>
        <dbReference type="EMBL" id="MBH8595137.1"/>
    </source>
</evidence>
<dbReference type="InterPro" id="IPR049704">
    <property type="entry name" value="Aminotrans_3_PPA_site"/>
</dbReference>
<evidence type="ECO:0000313" key="5">
    <source>
        <dbReference type="Proteomes" id="UP000633619"/>
    </source>
</evidence>
<dbReference type="PANTHER" id="PTHR43713">
    <property type="entry name" value="GLUTAMATE-1-SEMIALDEHYDE 2,1-AMINOMUTASE"/>
    <property type="match status" value="1"/>
</dbReference>
<keyword evidence="4" id="KW-0413">Isomerase</keyword>
<name>A0A8I1DEN8_THEIN</name>
<evidence type="ECO:0000256" key="3">
    <source>
        <dbReference type="RuleBase" id="RU003560"/>
    </source>
</evidence>
<comment type="cofactor">
    <cofactor evidence="1">
        <name>pyridoxal 5'-phosphate</name>
        <dbReference type="ChEBI" id="CHEBI:597326"/>
    </cofactor>
</comment>
<reference evidence="4 5" key="1">
    <citation type="submission" date="2020-12" db="EMBL/GenBank/DDBJ databases">
        <title>WGS of Thermoactinomyces spp.</title>
        <authorList>
            <person name="Cheng K."/>
        </authorList>
    </citation>
    <scope>NUCLEOTIDE SEQUENCE [LARGE SCALE GENOMIC DNA]</scope>
    <source>
        <strain evidence="5">CICC 10671\DSM 43846</strain>
    </source>
</reference>
<dbReference type="Pfam" id="PF00202">
    <property type="entry name" value="Aminotran_3"/>
    <property type="match status" value="1"/>
</dbReference>
<accession>A0A8I1DEN8</accession>
<dbReference type="GO" id="GO:0008483">
    <property type="term" value="F:transaminase activity"/>
    <property type="evidence" value="ECO:0007669"/>
    <property type="project" value="InterPro"/>
</dbReference>